<organism evidence="3 4">
    <name type="scientific">Neolewinella antarctica</name>
    <dbReference type="NCBI Taxonomy" id="442734"/>
    <lineage>
        <taxon>Bacteria</taxon>
        <taxon>Pseudomonadati</taxon>
        <taxon>Bacteroidota</taxon>
        <taxon>Saprospiria</taxon>
        <taxon>Saprospirales</taxon>
        <taxon>Lewinellaceae</taxon>
        <taxon>Neolewinella</taxon>
    </lineage>
</organism>
<dbReference type="EMBL" id="JAATJH010000004">
    <property type="protein sequence ID" value="NJC27149.1"/>
    <property type="molecule type" value="Genomic_DNA"/>
</dbReference>
<feature type="transmembrane region" description="Helical" evidence="1">
    <location>
        <begin position="231"/>
        <end position="254"/>
    </location>
</feature>
<keyword evidence="1" id="KW-1133">Transmembrane helix</keyword>
<dbReference type="Proteomes" id="UP000770785">
    <property type="component" value="Unassembled WGS sequence"/>
</dbReference>
<feature type="transmembrane region" description="Helical" evidence="1">
    <location>
        <begin position="59"/>
        <end position="81"/>
    </location>
</feature>
<dbReference type="Pfam" id="PF06724">
    <property type="entry name" value="DUF1206"/>
    <property type="match status" value="3"/>
</dbReference>
<feature type="domain" description="DUF1206" evidence="2">
    <location>
        <begin position="14"/>
        <end position="80"/>
    </location>
</feature>
<keyword evidence="4" id="KW-1185">Reference proteome</keyword>
<keyword evidence="1" id="KW-0812">Transmembrane</keyword>
<evidence type="ECO:0000313" key="3">
    <source>
        <dbReference type="EMBL" id="NJC27149.1"/>
    </source>
</evidence>
<feature type="transmembrane region" description="Helical" evidence="1">
    <location>
        <begin position="93"/>
        <end position="114"/>
    </location>
</feature>
<gene>
    <name evidence="3" type="ORF">GGR27_002662</name>
</gene>
<keyword evidence="1" id="KW-0472">Membrane</keyword>
<reference evidence="3 4" key="1">
    <citation type="submission" date="2020-03" db="EMBL/GenBank/DDBJ databases">
        <title>Genomic Encyclopedia of Type Strains, Phase IV (KMG-IV): sequencing the most valuable type-strain genomes for metagenomic binning, comparative biology and taxonomic classification.</title>
        <authorList>
            <person name="Goeker M."/>
        </authorList>
    </citation>
    <scope>NUCLEOTIDE SEQUENCE [LARGE SCALE GENOMIC DNA]</scope>
    <source>
        <strain evidence="3 4">DSM 105096</strain>
    </source>
</reference>
<feature type="transmembrane region" description="Helical" evidence="1">
    <location>
        <begin position="143"/>
        <end position="163"/>
    </location>
</feature>
<evidence type="ECO:0000256" key="1">
    <source>
        <dbReference type="SAM" id="Phobius"/>
    </source>
</evidence>
<accession>A0ABX0XE26</accession>
<dbReference type="InterPro" id="IPR009597">
    <property type="entry name" value="DUF1206"/>
</dbReference>
<feature type="domain" description="DUF1206" evidence="2">
    <location>
        <begin position="100"/>
        <end position="163"/>
    </location>
</feature>
<evidence type="ECO:0000259" key="2">
    <source>
        <dbReference type="Pfam" id="PF06724"/>
    </source>
</evidence>
<proteinExistence type="predicted"/>
<comment type="caution">
    <text evidence="3">The sequence shown here is derived from an EMBL/GenBank/DDBJ whole genome shotgun (WGS) entry which is preliminary data.</text>
</comment>
<feature type="transmembrane region" description="Helical" evidence="1">
    <location>
        <begin position="21"/>
        <end position="39"/>
    </location>
</feature>
<protein>
    <recommendedName>
        <fullName evidence="2">DUF1206 domain-containing protein</fullName>
    </recommendedName>
</protein>
<sequence length="265" mass="29209">MSGHSITANILLRVGSAAKGLVYLLMGLFCLGTVFGISTSTGGPKETITWLGQNPFGQLIYLVLGLGILAYALWRLYEALIDPHGRGTSYGALFYRLNCIIVGGAYAALAFYAFRRLFRGYGGGDAREDAIQILLGFPYGQEITYVIAAFVVFAGISALYTGFSEQHMRDVDKWALTQVQEKWFRRVGLVGLGGVAAVYFIMAYSLYEAAKLYRGDKFKGVGESLSYLEGWGWGLVMMLITGVGLVAYGVFMFIRSYYERRPEEA</sequence>
<name>A0ABX0XE26_9BACT</name>
<feature type="transmembrane region" description="Helical" evidence="1">
    <location>
        <begin position="183"/>
        <end position="207"/>
    </location>
</feature>
<evidence type="ECO:0000313" key="4">
    <source>
        <dbReference type="Proteomes" id="UP000770785"/>
    </source>
</evidence>
<feature type="domain" description="DUF1206" evidence="2">
    <location>
        <begin position="190"/>
        <end position="258"/>
    </location>
</feature>